<keyword evidence="2" id="KW-0472">Membrane</keyword>
<dbReference type="InterPro" id="IPR024673">
    <property type="entry name" value="Octahem_Cyt_c"/>
</dbReference>
<dbReference type="Proteomes" id="UP000319040">
    <property type="component" value="Unassembled WGS sequence"/>
</dbReference>
<name>A0A521CSR3_SACCC</name>
<evidence type="ECO:0000256" key="2">
    <source>
        <dbReference type="SAM" id="Phobius"/>
    </source>
</evidence>
<dbReference type="RefSeq" id="WP_142533133.1">
    <property type="nucleotide sequence ID" value="NZ_FXTB01000003.1"/>
</dbReference>
<gene>
    <name evidence="3" type="ORF">SAMN06265379_103452</name>
</gene>
<organism evidence="3 4">
    <name type="scientific">Saccharicrinis carchari</name>
    <dbReference type="NCBI Taxonomy" id="1168039"/>
    <lineage>
        <taxon>Bacteria</taxon>
        <taxon>Pseudomonadati</taxon>
        <taxon>Bacteroidota</taxon>
        <taxon>Bacteroidia</taxon>
        <taxon>Marinilabiliales</taxon>
        <taxon>Marinilabiliaceae</taxon>
        <taxon>Saccharicrinis</taxon>
    </lineage>
</organism>
<dbReference type="InterPro" id="IPR036280">
    <property type="entry name" value="Multihaem_cyt_sf"/>
</dbReference>
<dbReference type="SUPFAM" id="SSF48695">
    <property type="entry name" value="Multiheme cytochromes"/>
    <property type="match status" value="1"/>
</dbReference>
<dbReference type="NCBIfam" id="TIGR04315">
    <property type="entry name" value="octaheme_Shew"/>
    <property type="match status" value="1"/>
</dbReference>
<sequence length="529" mass="59788">MNRFISYVIVITILVLVLVNLLHRPEPLNLSQYQLKQEYASKKKPSVDHTQFEILNGEFSTPQEVTLACLSCHNTTHEEIIHSSHWNWERVAYVEGKGISKIGKKNVINNFCIGSNSNEQSCAACHIGFGMTSNSFDFTNAQNVDCMVCHDGSEEYIKGTAMAGYPDRSVNLEKVAQSVSRPNNINCGSCHFYSGGGNNVKHGDLEEALLACDRTTDVHMAQNGMNMTCVDCHTAENHNIKGKLYSVSSNDVNRLNCEDCHTSRPHLNDLLNRHYNKISCQTCHIPTYAKVNSTKMAWRWSKSGKLKDGKPYYEVDSLGNQTYLSKKGEFDWAKNVEPEYFWFNGHAQHYVIGDPIDTIPVQINRLLGAADDIHSKIYPVKVHRGDQIYDPETNMLIQPKLYSPEKGDSAFWVDYDWNLAAEAGMKRMGLPYSGKYDFIATEMYWPINHMVAPKAQSLACVDCHTRENGRLANLSGFYMPGRDRNYWLDLFGNLLFWGSLIGVSIHGLARIINSIRKNEVDAEEINTDS</sequence>
<feature type="transmembrane region" description="Helical" evidence="2">
    <location>
        <begin position="486"/>
        <end position="509"/>
    </location>
</feature>
<keyword evidence="2" id="KW-1133">Transmembrane helix</keyword>
<dbReference type="Gene3D" id="1.10.1130.10">
    <property type="entry name" value="Flavocytochrome C3, Chain A"/>
    <property type="match status" value="1"/>
</dbReference>
<accession>A0A521CSR3</accession>
<keyword evidence="1" id="KW-0732">Signal</keyword>
<dbReference type="PANTHER" id="PTHR35038:SF5">
    <property type="entry name" value="CYTOCHROME C-TYPE PROTEIN NRFB"/>
    <property type="match status" value="1"/>
</dbReference>
<dbReference type="OrthoDB" id="9788513at2"/>
<dbReference type="AlphaFoldDB" id="A0A521CSR3"/>
<evidence type="ECO:0000313" key="3">
    <source>
        <dbReference type="EMBL" id="SMO62517.1"/>
    </source>
</evidence>
<keyword evidence="2" id="KW-0812">Transmembrane</keyword>
<reference evidence="3 4" key="1">
    <citation type="submission" date="2017-05" db="EMBL/GenBank/DDBJ databases">
        <authorList>
            <person name="Varghese N."/>
            <person name="Submissions S."/>
        </authorList>
    </citation>
    <scope>NUCLEOTIDE SEQUENCE [LARGE SCALE GENOMIC DNA]</scope>
    <source>
        <strain evidence="3 4">DSM 27040</strain>
    </source>
</reference>
<proteinExistence type="predicted"/>
<dbReference type="PIRSF" id="PIRSF039014">
    <property type="entry name" value="OTR_cyc"/>
    <property type="match status" value="1"/>
</dbReference>
<dbReference type="GO" id="GO:0016491">
    <property type="term" value="F:oxidoreductase activity"/>
    <property type="evidence" value="ECO:0007669"/>
    <property type="project" value="TreeGrafter"/>
</dbReference>
<dbReference type="InterPro" id="IPR051829">
    <property type="entry name" value="Multiheme_Cytochr_ET"/>
</dbReference>
<dbReference type="Pfam" id="PF11783">
    <property type="entry name" value="Cytochrome_cB"/>
    <property type="match status" value="1"/>
</dbReference>
<protein>
    <submittedName>
        <fullName evidence="3">Octaheme c-type cytochrome, tetrathionate reductase family</fullName>
    </submittedName>
</protein>
<dbReference type="PANTHER" id="PTHR35038">
    <property type="entry name" value="DISSIMILATORY SULFITE REDUCTASE SIRA"/>
    <property type="match status" value="1"/>
</dbReference>
<evidence type="ECO:0000313" key="4">
    <source>
        <dbReference type="Proteomes" id="UP000319040"/>
    </source>
</evidence>
<feature type="transmembrane region" description="Helical" evidence="2">
    <location>
        <begin position="5"/>
        <end position="23"/>
    </location>
</feature>
<evidence type="ECO:0000256" key="1">
    <source>
        <dbReference type="ARBA" id="ARBA00022729"/>
    </source>
</evidence>
<dbReference type="EMBL" id="FXTB01000003">
    <property type="protein sequence ID" value="SMO62517.1"/>
    <property type="molecule type" value="Genomic_DNA"/>
</dbReference>
<keyword evidence="4" id="KW-1185">Reference proteome</keyword>